<dbReference type="Proteomes" id="UP000586918">
    <property type="component" value="Unassembled WGS sequence"/>
</dbReference>
<evidence type="ECO:0000256" key="3">
    <source>
        <dbReference type="ARBA" id="ARBA00022989"/>
    </source>
</evidence>
<feature type="transmembrane region" description="Helical" evidence="5">
    <location>
        <begin position="91"/>
        <end position="116"/>
    </location>
</feature>
<feature type="domain" description="Major facilitator superfamily (MFS) profile" evidence="6">
    <location>
        <begin position="25"/>
        <end position="395"/>
    </location>
</feature>
<evidence type="ECO:0000256" key="1">
    <source>
        <dbReference type="ARBA" id="ARBA00004651"/>
    </source>
</evidence>
<feature type="transmembrane region" description="Helical" evidence="5">
    <location>
        <begin position="122"/>
        <end position="141"/>
    </location>
</feature>
<accession>A0A848DQR3</accession>
<dbReference type="InterPro" id="IPR011701">
    <property type="entry name" value="MFS"/>
</dbReference>
<sequence>MSAQPGTGPDATVRSELFGPSRRATTIGLVLLISLVAFESMGVGTAMPALVADLGAVSSYAWPFVAFMGAAVAGTVLGGRWCDLSGPRVPLIAAPVLFGIGLLVAGTAGTMAQLLAGRVLQGLGAGAQAVAVYVLIAAVYADRARPAVFALISSAWVLPALIGPPVAGLVTERLSWHWVFLGLVPVVLLVPSMRRLLPSGVFRARRGIPAVVAGRGLLAGAFFTVNSYLPLMLAGTHGWSLAAAGLPLIVGSLGWSAASAWQGRHPDLYRPALLRVGFVGVAIGTAGLLLVAPSWGTPWLALPVWGVAGVGMGLGFASVSYLLLQQSGAGEVGFHSSAAQMADQLTTAAMIGAGGALLALLGSPATALPVLLAVLTGLAVLGATIAGRSAARPAA</sequence>
<evidence type="ECO:0000256" key="2">
    <source>
        <dbReference type="ARBA" id="ARBA00022692"/>
    </source>
</evidence>
<reference evidence="7 8" key="1">
    <citation type="submission" date="2020-04" db="EMBL/GenBank/DDBJ databases">
        <authorList>
            <person name="Klaysubun C."/>
            <person name="Duangmal K."/>
            <person name="Lipun K."/>
        </authorList>
    </citation>
    <scope>NUCLEOTIDE SEQUENCE [LARGE SCALE GENOMIC DNA]</scope>
    <source>
        <strain evidence="7 8">DSM 45300</strain>
    </source>
</reference>
<keyword evidence="3 5" id="KW-1133">Transmembrane helix</keyword>
<protein>
    <submittedName>
        <fullName evidence="7">MFS transporter</fullName>
    </submittedName>
</protein>
<comment type="caution">
    <text evidence="7">The sequence shown here is derived from an EMBL/GenBank/DDBJ whole genome shotgun (WGS) entry which is preliminary data.</text>
</comment>
<keyword evidence="8" id="KW-1185">Reference proteome</keyword>
<feature type="transmembrane region" description="Helical" evidence="5">
    <location>
        <begin position="241"/>
        <end position="261"/>
    </location>
</feature>
<comment type="subcellular location">
    <subcellularLocation>
        <location evidence="1">Cell membrane</location>
        <topology evidence="1">Multi-pass membrane protein</topology>
    </subcellularLocation>
</comment>
<evidence type="ECO:0000259" key="6">
    <source>
        <dbReference type="PROSITE" id="PS50850"/>
    </source>
</evidence>
<dbReference type="EMBL" id="JAAXKZ010000162">
    <property type="protein sequence ID" value="NMH95200.1"/>
    <property type="molecule type" value="Genomic_DNA"/>
</dbReference>
<feature type="transmembrane region" description="Helical" evidence="5">
    <location>
        <begin position="345"/>
        <end position="362"/>
    </location>
</feature>
<feature type="transmembrane region" description="Helical" evidence="5">
    <location>
        <begin position="304"/>
        <end position="324"/>
    </location>
</feature>
<feature type="transmembrane region" description="Helical" evidence="5">
    <location>
        <begin position="208"/>
        <end position="229"/>
    </location>
</feature>
<dbReference type="AlphaFoldDB" id="A0A848DQR3"/>
<keyword evidence="4 5" id="KW-0472">Membrane</keyword>
<dbReference type="SUPFAM" id="SSF103473">
    <property type="entry name" value="MFS general substrate transporter"/>
    <property type="match status" value="1"/>
</dbReference>
<dbReference type="InterPro" id="IPR020846">
    <property type="entry name" value="MFS_dom"/>
</dbReference>
<evidence type="ECO:0000256" key="4">
    <source>
        <dbReference type="ARBA" id="ARBA00023136"/>
    </source>
</evidence>
<keyword evidence="2 5" id="KW-0812">Transmembrane</keyword>
<feature type="transmembrane region" description="Helical" evidence="5">
    <location>
        <begin position="368"/>
        <end position="387"/>
    </location>
</feature>
<feature type="transmembrane region" description="Helical" evidence="5">
    <location>
        <begin position="273"/>
        <end position="292"/>
    </location>
</feature>
<evidence type="ECO:0000313" key="7">
    <source>
        <dbReference type="EMBL" id="NMH95200.1"/>
    </source>
</evidence>
<dbReference type="Pfam" id="PF07690">
    <property type="entry name" value="MFS_1"/>
    <property type="match status" value="1"/>
</dbReference>
<feature type="transmembrane region" description="Helical" evidence="5">
    <location>
        <begin position="24"/>
        <end position="48"/>
    </location>
</feature>
<gene>
    <name evidence="7" type="ORF">HF519_27315</name>
</gene>
<dbReference type="RefSeq" id="WP_169415864.1">
    <property type="nucleotide sequence ID" value="NZ_JAAXKZ010000162.1"/>
</dbReference>
<dbReference type="InterPro" id="IPR036259">
    <property type="entry name" value="MFS_trans_sf"/>
</dbReference>
<organism evidence="7 8">
    <name type="scientific">Pseudonocardia bannensis</name>
    <dbReference type="NCBI Taxonomy" id="630973"/>
    <lineage>
        <taxon>Bacteria</taxon>
        <taxon>Bacillati</taxon>
        <taxon>Actinomycetota</taxon>
        <taxon>Actinomycetes</taxon>
        <taxon>Pseudonocardiales</taxon>
        <taxon>Pseudonocardiaceae</taxon>
        <taxon>Pseudonocardia</taxon>
    </lineage>
</organism>
<dbReference type="PANTHER" id="PTHR23501">
    <property type="entry name" value="MAJOR FACILITATOR SUPERFAMILY"/>
    <property type="match status" value="1"/>
</dbReference>
<dbReference type="GO" id="GO:0005886">
    <property type="term" value="C:plasma membrane"/>
    <property type="evidence" value="ECO:0007669"/>
    <property type="project" value="UniProtKB-SubCell"/>
</dbReference>
<feature type="transmembrane region" description="Helical" evidence="5">
    <location>
        <begin position="60"/>
        <end position="79"/>
    </location>
</feature>
<evidence type="ECO:0000313" key="8">
    <source>
        <dbReference type="Proteomes" id="UP000586918"/>
    </source>
</evidence>
<feature type="transmembrane region" description="Helical" evidence="5">
    <location>
        <begin position="176"/>
        <end position="196"/>
    </location>
</feature>
<dbReference type="Gene3D" id="1.20.1250.20">
    <property type="entry name" value="MFS general substrate transporter like domains"/>
    <property type="match status" value="1"/>
</dbReference>
<feature type="transmembrane region" description="Helical" evidence="5">
    <location>
        <begin position="148"/>
        <end position="170"/>
    </location>
</feature>
<dbReference type="PROSITE" id="PS50850">
    <property type="entry name" value="MFS"/>
    <property type="match status" value="1"/>
</dbReference>
<dbReference type="PANTHER" id="PTHR23501:SF154">
    <property type="entry name" value="MULTIDRUG-EFFLUX TRANSPORTER RV1634-RELATED"/>
    <property type="match status" value="1"/>
</dbReference>
<name>A0A848DQR3_9PSEU</name>
<evidence type="ECO:0000256" key="5">
    <source>
        <dbReference type="SAM" id="Phobius"/>
    </source>
</evidence>
<dbReference type="GO" id="GO:0022857">
    <property type="term" value="F:transmembrane transporter activity"/>
    <property type="evidence" value="ECO:0007669"/>
    <property type="project" value="InterPro"/>
</dbReference>
<dbReference type="PRINTS" id="PR01036">
    <property type="entry name" value="TCRTETB"/>
</dbReference>
<proteinExistence type="predicted"/>